<feature type="signal peptide" evidence="1">
    <location>
        <begin position="1"/>
        <end position="18"/>
    </location>
</feature>
<keyword evidence="1" id="KW-0732">Signal</keyword>
<reference evidence="2 3" key="1">
    <citation type="submission" date="2019-01" db="EMBL/GenBank/DDBJ databases">
        <title>A draft genome assembly of the solar-powered sea slug Elysia chlorotica.</title>
        <authorList>
            <person name="Cai H."/>
            <person name="Li Q."/>
            <person name="Fang X."/>
            <person name="Li J."/>
            <person name="Curtis N.E."/>
            <person name="Altenburger A."/>
            <person name="Shibata T."/>
            <person name="Feng M."/>
            <person name="Maeda T."/>
            <person name="Schwartz J.A."/>
            <person name="Shigenobu S."/>
            <person name="Lundholm N."/>
            <person name="Nishiyama T."/>
            <person name="Yang H."/>
            <person name="Hasebe M."/>
            <person name="Li S."/>
            <person name="Pierce S.K."/>
            <person name="Wang J."/>
        </authorList>
    </citation>
    <scope>NUCLEOTIDE SEQUENCE [LARGE SCALE GENOMIC DNA]</scope>
    <source>
        <strain evidence="2">EC2010</strain>
        <tissue evidence="2">Whole organism of an adult</tissue>
    </source>
</reference>
<protein>
    <recommendedName>
        <fullName evidence="4">Secreted protein</fullName>
    </recommendedName>
</protein>
<gene>
    <name evidence="2" type="ORF">EGW08_011541</name>
</gene>
<proteinExistence type="predicted"/>
<keyword evidence="3" id="KW-1185">Reference proteome</keyword>
<evidence type="ECO:0008006" key="4">
    <source>
        <dbReference type="Google" id="ProtNLM"/>
    </source>
</evidence>
<name>A0A3S1HJG9_ELYCH</name>
<dbReference type="AlphaFoldDB" id="A0A3S1HJG9"/>
<evidence type="ECO:0000313" key="2">
    <source>
        <dbReference type="EMBL" id="RUS80718.1"/>
    </source>
</evidence>
<sequence>MAWLVALTTVLAASAVLTESSFLKRSGSGTTCPNMYDMCITPNLDAHEQFFKSEDAAAAILADRAALEVLAADINNASYCAEYVLAMPGCENLYEDWDALSLVAGYLASSAHLDILQAAANSPCLAKEELAESAGMSLVTCYMPFMADVEVQVDMCQLIQTLETCTVGAVQTACGAGAGDFVQSLWDYIRDPEVLQTVISLAGIASEMASPFAECGQQAYMVKRLAKRAIDTVRK</sequence>
<dbReference type="EMBL" id="RQTK01000377">
    <property type="protein sequence ID" value="RUS80718.1"/>
    <property type="molecule type" value="Genomic_DNA"/>
</dbReference>
<dbReference type="Proteomes" id="UP000271974">
    <property type="component" value="Unassembled WGS sequence"/>
</dbReference>
<comment type="caution">
    <text evidence="2">The sequence shown here is derived from an EMBL/GenBank/DDBJ whole genome shotgun (WGS) entry which is preliminary data.</text>
</comment>
<accession>A0A3S1HJG9</accession>
<feature type="chain" id="PRO_5018537761" description="Secreted protein" evidence="1">
    <location>
        <begin position="19"/>
        <end position="235"/>
    </location>
</feature>
<evidence type="ECO:0000256" key="1">
    <source>
        <dbReference type="SAM" id="SignalP"/>
    </source>
</evidence>
<organism evidence="2 3">
    <name type="scientific">Elysia chlorotica</name>
    <name type="common">Eastern emerald elysia</name>
    <name type="synonym">Sea slug</name>
    <dbReference type="NCBI Taxonomy" id="188477"/>
    <lineage>
        <taxon>Eukaryota</taxon>
        <taxon>Metazoa</taxon>
        <taxon>Spiralia</taxon>
        <taxon>Lophotrochozoa</taxon>
        <taxon>Mollusca</taxon>
        <taxon>Gastropoda</taxon>
        <taxon>Heterobranchia</taxon>
        <taxon>Euthyneura</taxon>
        <taxon>Panpulmonata</taxon>
        <taxon>Sacoglossa</taxon>
        <taxon>Placobranchoidea</taxon>
        <taxon>Plakobranchidae</taxon>
        <taxon>Elysia</taxon>
    </lineage>
</organism>
<evidence type="ECO:0000313" key="3">
    <source>
        <dbReference type="Proteomes" id="UP000271974"/>
    </source>
</evidence>